<gene>
    <name evidence="2" type="ORF">G6047_05470</name>
</gene>
<dbReference type="PANTHER" id="PTHR22801">
    <property type="entry name" value="LITHOSTATHINE"/>
    <property type="match status" value="1"/>
</dbReference>
<sequence length="643" mass="68295">MSITPDPADNFLDAVYIQISTGYQAGTDQLSLSGSHPEVTATWNSATGKLSITSVSGPLLTTVFEDIIEDVVYNSSLPAPNGTRNFSITIGQANYLPSTDHYYRFIPSIGITWSQAKIEAENSTYYGLQGYLATIGAQDEAVLSGEQSSGAGWIGGSDQATEGVWMWVTGPENGSIFWNNGITLTYSNWNVGEPNNAGNEDYAHVTAPGVGTPGSWNDLSNTGEASGDYQPKGYIVEYGGMPGDPILQISTSTTISVPRLLTSTPASRCGDGTLTLTATAEFSSVYWYDSATGGNLVFTGNSFTTPFLTSTTNYYASAFPPSCTTGARTLVAATVNPIPALTITPPAPSCEGIVTIHATSTTGTVNWYDDPVAGTLVFTGADFTTPFLTESATYYLEAFSQTCPGGPRQAVTAVVYEKPQVTDEPNVGICENDSVLLDAGISGQTYLWNPGGETTQTKLVSASGVYTVTVTSPAPENCSAVKTITVLEKRAPIISSVVVIGNVLTVYTENAGDFEYSIDGGPFQASPVFGVDGSPISEITANEIHGCGDDSVPFTAIVSIPLFFTPNQDGFNDIWTATSLIFYPGASLSIFDRFGKLIQVLDKSNLVWDGTYISRQMPSDDYWFLLDLANGTPVVRGHFTLKR</sequence>
<dbReference type="PANTHER" id="PTHR22801:SF63">
    <property type="entry name" value="C-TYPE LECTIN DOMAIN-CONTAINING PROTEIN"/>
    <property type="match status" value="1"/>
</dbReference>
<dbReference type="NCBIfam" id="TIGR04131">
    <property type="entry name" value="Bac_Flav_CTERM"/>
    <property type="match status" value="1"/>
</dbReference>
<dbReference type="InterPro" id="IPR016187">
    <property type="entry name" value="CTDL_fold"/>
</dbReference>
<dbReference type="InterPro" id="IPR044023">
    <property type="entry name" value="Ig_7"/>
</dbReference>
<dbReference type="Gene3D" id="3.10.100.10">
    <property type="entry name" value="Mannose-Binding Protein A, subunit A"/>
    <property type="match status" value="1"/>
</dbReference>
<accession>A0A972FK16</accession>
<dbReference type="SUPFAM" id="SSF56436">
    <property type="entry name" value="C-type lectin-like"/>
    <property type="match status" value="1"/>
</dbReference>
<organism evidence="2 3">
    <name type="scientific">Flavobacterium silvaticum</name>
    <dbReference type="NCBI Taxonomy" id="1852020"/>
    <lineage>
        <taxon>Bacteria</taxon>
        <taxon>Pseudomonadati</taxon>
        <taxon>Bacteroidota</taxon>
        <taxon>Flavobacteriia</taxon>
        <taxon>Flavobacteriales</taxon>
        <taxon>Flavobacteriaceae</taxon>
        <taxon>Flavobacterium</taxon>
    </lineage>
</organism>
<feature type="domain" description="C-type lectin" evidence="1">
    <location>
        <begin position="98"/>
        <end position="218"/>
    </location>
</feature>
<dbReference type="InterPro" id="IPR001304">
    <property type="entry name" value="C-type_lectin-like"/>
</dbReference>
<name>A0A972FK16_9FLAO</name>
<dbReference type="InterPro" id="IPR026341">
    <property type="entry name" value="T9SS_type_B"/>
</dbReference>
<evidence type="ECO:0000313" key="3">
    <source>
        <dbReference type="Proteomes" id="UP000712080"/>
    </source>
</evidence>
<dbReference type="EMBL" id="JAAMPU010000101">
    <property type="protein sequence ID" value="NMH27474.1"/>
    <property type="molecule type" value="Genomic_DNA"/>
</dbReference>
<dbReference type="InterPro" id="IPR016186">
    <property type="entry name" value="C-type_lectin-like/link_sf"/>
</dbReference>
<reference evidence="2" key="1">
    <citation type="submission" date="2020-02" db="EMBL/GenBank/DDBJ databases">
        <title>Flavobacterium sp. genome.</title>
        <authorList>
            <person name="Jung H.S."/>
            <person name="Baek J.H."/>
            <person name="Jeon C.O."/>
        </authorList>
    </citation>
    <scope>NUCLEOTIDE SEQUENCE</scope>
    <source>
        <strain evidence="2">SE-s28</strain>
    </source>
</reference>
<comment type="caution">
    <text evidence="2">The sequence shown here is derived from an EMBL/GenBank/DDBJ whole genome shotgun (WGS) entry which is preliminary data.</text>
</comment>
<keyword evidence="3" id="KW-1185">Reference proteome</keyword>
<dbReference type="Pfam" id="PF19081">
    <property type="entry name" value="Ig_7"/>
    <property type="match status" value="2"/>
</dbReference>
<dbReference type="AlphaFoldDB" id="A0A972FK16"/>
<evidence type="ECO:0000259" key="1">
    <source>
        <dbReference type="PROSITE" id="PS50041"/>
    </source>
</evidence>
<dbReference type="Pfam" id="PF13585">
    <property type="entry name" value="CHU_C"/>
    <property type="match status" value="1"/>
</dbReference>
<dbReference type="InterPro" id="IPR034007">
    <property type="entry name" value="CTLD_bac"/>
</dbReference>
<evidence type="ECO:0000313" key="2">
    <source>
        <dbReference type="EMBL" id="NMH27474.1"/>
    </source>
</evidence>
<dbReference type="InterPro" id="IPR050801">
    <property type="entry name" value="Ca-Dep_Lectins_ImmuneDev"/>
</dbReference>
<dbReference type="PROSITE" id="PS50041">
    <property type="entry name" value="C_TYPE_LECTIN_2"/>
    <property type="match status" value="1"/>
</dbReference>
<protein>
    <submittedName>
        <fullName evidence="2">T9SS type B sorting domain-containing protein</fullName>
    </submittedName>
</protein>
<dbReference type="Proteomes" id="UP000712080">
    <property type="component" value="Unassembled WGS sequence"/>
</dbReference>
<proteinExistence type="predicted"/>
<dbReference type="CDD" id="cd03603">
    <property type="entry name" value="CLECT_VCBS"/>
    <property type="match status" value="1"/>
</dbReference>
<dbReference type="RefSeq" id="WP_169526479.1">
    <property type="nucleotide sequence ID" value="NZ_JAAMPU010000101.1"/>
</dbReference>